<dbReference type="PIRSF" id="PIRSF038994">
    <property type="entry name" value="NagA"/>
    <property type="match status" value="1"/>
</dbReference>
<protein>
    <recommendedName>
        <fullName evidence="5">N-acetylgalactosamine-6-phosphate deacetylase</fullName>
        <ecNumber evidence="5">3.5.1.25</ecNumber>
    </recommendedName>
    <alternativeName>
        <fullName evidence="5">N-acetylglucosamine-6-phosphate deacetylase</fullName>
    </alternativeName>
</protein>
<dbReference type="InterPro" id="IPR011059">
    <property type="entry name" value="Metal-dep_hydrolase_composite"/>
</dbReference>
<sequence length="372" mass="39677">MQRFAVAKLFDGENWHEQVEVFVENGMISHIQPSNGAVLAGMLVPGFIDLQVNGGGGVLFNTAPELATLTRMMQAHSRFGSTAMLPTLITDDLRVMQQSADVIAAAISQRVPGILGVHFEGPHLSVPKRGVHPEQHIRRLSEPELALYTRTDLGIRLLTVAPENVTPAQIAQLTAAGVFVWLGHSNADAQTVQQALAAGACGFTHLYNAMSPLTSREPGMVGVALTDPHSWCGLILDGLHMHPIAAKLALLAKPKGKALIVTDAMSPVGTDETEFAFFSGKVIRDGNKLTNEAGALAGSVLDMAGAVRYAIERLDVAPAEALRMASLYPAEALGIAAQRGRLLPGYAADMVLLDPNWSVQNCWIAGRVQYAN</sequence>
<proteinExistence type="inferred from homology"/>
<dbReference type="Gene3D" id="3.20.20.140">
    <property type="entry name" value="Metal-dependent hydrolases"/>
    <property type="match status" value="1"/>
</dbReference>
<accession>A0ABQ3KW20</accession>
<dbReference type="NCBIfam" id="TIGR00221">
    <property type="entry name" value="nagA"/>
    <property type="match status" value="1"/>
</dbReference>
<organism evidence="7 8">
    <name type="scientific">Alishewanella longhuensis</name>
    <dbReference type="NCBI Taxonomy" id="1091037"/>
    <lineage>
        <taxon>Bacteria</taxon>
        <taxon>Pseudomonadati</taxon>
        <taxon>Pseudomonadota</taxon>
        <taxon>Gammaproteobacteria</taxon>
        <taxon>Alteromonadales</taxon>
        <taxon>Alteromonadaceae</taxon>
        <taxon>Alishewanella</taxon>
    </lineage>
</organism>
<evidence type="ECO:0000313" key="8">
    <source>
        <dbReference type="Proteomes" id="UP000659697"/>
    </source>
</evidence>
<evidence type="ECO:0000256" key="4">
    <source>
        <dbReference type="ARBA" id="ARBA00023277"/>
    </source>
</evidence>
<dbReference type="RefSeq" id="WP_189430498.1">
    <property type="nucleotide sequence ID" value="NZ_BNAO01000002.1"/>
</dbReference>
<evidence type="ECO:0000256" key="5">
    <source>
        <dbReference type="PIRNR" id="PIRNR038994"/>
    </source>
</evidence>
<keyword evidence="3 5" id="KW-0378">Hydrolase</keyword>
<dbReference type="SUPFAM" id="SSF51338">
    <property type="entry name" value="Composite domain of metallo-dependent hydrolases"/>
    <property type="match status" value="1"/>
</dbReference>
<dbReference type="SUPFAM" id="SSF51556">
    <property type="entry name" value="Metallo-dependent hydrolases"/>
    <property type="match status" value="1"/>
</dbReference>
<dbReference type="InterPro" id="IPR006680">
    <property type="entry name" value="Amidohydro-rel"/>
</dbReference>
<dbReference type="PANTHER" id="PTHR11113:SF14">
    <property type="entry name" value="N-ACETYLGLUCOSAMINE-6-PHOSPHATE DEACETYLASE"/>
    <property type="match status" value="1"/>
</dbReference>
<feature type="domain" description="Amidohydrolase-related" evidence="6">
    <location>
        <begin position="42"/>
        <end position="366"/>
    </location>
</feature>
<keyword evidence="8" id="KW-1185">Reference proteome</keyword>
<dbReference type="InterPro" id="IPR003764">
    <property type="entry name" value="GlcNAc_6-P_deAcase"/>
</dbReference>
<dbReference type="EC" id="3.5.1.25" evidence="5"/>
<evidence type="ECO:0000256" key="2">
    <source>
        <dbReference type="ARBA" id="ARBA00022723"/>
    </source>
</evidence>
<evidence type="ECO:0000259" key="6">
    <source>
        <dbReference type="Pfam" id="PF01979"/>
    </source>
</evidence>
<dbReference type="Gene3D" id="2.30.40.10">
    <property type="entry name" value="Urease, subunit C, domain 1"/>
    <property type="match status" value="1"/>
</dbReference>
<dbReference type="CDD" id="cd00854">
    <property type="entry name" value="NagA"/>
    <property type="match status" value="1"/>
</dbReference>
<comment type="caution">
    <text evidence="7">The sequence shown here is derived from an EMBL/GenBank/DDBJ whole genome shotgun (WGS) entry which is preliminary data.</text>
</comment>
<evidence type="ECO:0000256" key="1">
    <source>
        <dbReference type="ARBA" id="ARBA00010716"/>
    </source>
</evidence>
<dbReference type="EMBL" id="BNAO01000002">
    <property type="protein sequence ID" value="GHG62809.1"/>
    <property type="molecule type" value="Genomic_DNA"/>
</dbReference>
<reference evidence="8" key="1">
    <citation type="journal article" date="2019" name="Int. J. Syst. Evol. Microbiol.">
        <title>The Global Catalogue of Microorganisms (GCM) 10K type strain sequencing project: providing services to taxonomists for standard genome sequencing and annotation.</title>
        <authorList>
            <consortium name="The Broad Institute Genomics Platform"/>
            <consortium name="The Broad Institute Genome Sequencing Center for Infectious Disease"/>
            <person name="Wu L."/>
            <person name="Ma J."/>
        </authorList>
    </citation>
    <scope>NUCLEOTIDE SEQUENCE [LARGE SCALE GENOMIC DNA]</scope>
    <source>
        <strain evidence="8">CGMCC 1.7003</strain>
    </source>
</reference>
<comment type="catalytic activity">
    <reaction evidence="5">
        <text>N-acetyl-D-glucosamine 6-phosphate + H2O = D-glucosamine 6-phosphate + acetate</text>
        <dbReference type="Rhea" id="RHEA:22936"/>
        <dbReference type="ChEBI" id="CHEBI:15377"/>
        <dbReference type="ChEBI" id="CHEBI:30089"/>
        <dbReference type="ChEBI" id="CHEBI:57513"/>
        <dbReference type="ChEBI" id="CHEBI:58725"/>
        <dbReference type="EC" id="3.5.1.25"/>
    </reaction>
</comment>
<name>A0ABQ3KW20_9ALTE</name>
<dbReference type="Pfam" id="PF01979">
    <property type="entry name" value="Amidohydro_1"/>
    <property type="match status" value="1"/>
</dbReference>
<keyword evidence="4 5" id="KW-0119">Carbohydrate metabolism</keyword>
<evidence type="ECO:0000256" key="3">
    <source>
        <dbReference type="ARBA" id="ARBA00022801"/>
    </source>
</evidence>
<gene>
    <name evidence="7" type="primary">nagA</name>
    <name evidence="7" type="ORF">GCM10010919_08010</name>
</gene>
<keyword evidence="2" id="KW-0479">Metal-binding</keyword>
<evidence type="ECO:0000313" key="7">
    <source>
        <dbReference type="EMBL" id="GHG62809.1"/>
    </source>
</evidence>
<comment type="similarity">
    <text evidence="1 5">Belongs to the metallo-dependent hydrolases superfamily. NagA family.</text>
</comment>
<dbReference type="Proteomes" id="UP000659697">
    <property type="component" value="Unassembled WGS sequence"/>
</dbReference>
<dbReference type="PANTHER" id="PTHR11113">
    <property type="entry name" value="N-ACETYLGLUCOSAMINE-6-PHOSPHATE DEACETYLASE"/>
    <property type="match status" value="1"/>
</dbReference>
<dbReference type="InterPro" id="IPR032466">
    <property type="entry name" value="Metal_Hydrolase"/>
</dbReference>